<dbReference type="NCBIfam" id="TIGR01549">
    <property type="entry name" value="HAD-SF-IA-v1"/>
    <property type="match status" value="1"/>
</dbReference>
<keyword evidence="1" id="KW-0378">Hydrolase</keyword>
<dbReference type="InterPro" id="IPR006439">
    <property type="entry name" value="HAD-SF_hydro_IA"/>
</dbReference>
<reference evidence="2" key="1">
    <citation type="submission" date="2016-11" db="EMBL/GenBank/DDBJ databases">
        <authorList>
            <person name="Varghese N."/>
            <person name="Submissions S."/>
        </authorList>
    </citation>
    <scope>NUCLEOTIDE SEQUENCE [LARGE SCALE GENOMIC DNA]</scope>
    <source>
        <strain evidence="2">DSM 27619</strain>
    </source>
</reference>
<organism evidence="1 2">
    <name type="scientific">Chryseobacterium arachidis</name>
    <dbReference type="NCBI Taxonomy" id="1416778"/>
    <lineage>
        <taxon>Bacteria</taxon>
        <taxon>Pseudomonadati</taxon>
        <taxon>Bacteroidota</taxon>
        <taxon>Flavobacteriia</taxon>
        <taxon>Flavobacteriales</taxon>
        <taxon>Weeksellaceae</taxon>
        <taxon>Chryseobacterium group</taxon>
        <taxon>Chryseobacterium</taxon>
    </lineage>
</organism>
<dbReference type="SUPFAM" id="SSF56784">
    <property type="entry name" value="HAD-like"/>
    <property type="match status" value="1"/>
</dbReference>
<dbReference type="InterPro" id="IPR052550">
    <property type="entry name" value="Pyrimidine_5'-ntase_YjjG"/>
</dbReference>
<dbReference type="Gene3D" id="3.40.50.1000">
    <property type="entry name" value="HAD superfamily/HAD-like"/>
    <property type="match status" value="1"/>
</dbReference>
<dbReference type="SFLD" id="SFLDS00003">
    <property type="entry name" value="Haloacid_Dehalogenase"/>
    <property type="match status" value="1"/>
</dbReference>
<keyword evidence="2" id="KW-1185">Reference proteome</keyword>
<dbReference type="InterPro" id="IPR011951">
    <property type="entry name" value="HAD-SF_hydro_IA_YjjG/PynA"/>
</dbReference>
<dbReference type="AlphaFoldDB" id="A0A1M5E128"/>
<dbReference type="InterPro" id="IPR023214">
    <property type="entry name" value="HAD_sf"/>
</dbReference>
<accession>A0A1M5E128</accession>
<dbReference type="NCBIfam" id="TIGR02254">
    <property type="entry name" value="YjjG_YfnB"/>
    <property type="match status" value="1"/>
</dbReference>
<evidence type="ECO:0000313" key="1">
    <source>
        <dbReference type="EMBL" id="SHF72939.1"/>
    </source>
</evidence>
<dbReference type="PANTHER" id="PTHR47478">
    <property type="match status" value="1"/>
</dbReference>
<dbReference type="Proteomes" id="UP000184518">
    <property type="component" value="Unassembled WGS sequence"/>
</dbReference>
<dbReference type="RefSeq" id="WP_072958221.1">
    <property type="nucleotide sequence ID" value="NZ_FQUT01000006.1"/>
</dbReference>
<dbReference type="Pfam" id="PF13419">
    <property type="entry name" value="HAD_2"/>
    <property type="match status" value="1"/>
</dbReference>
<sequence>MKIQHIFFDLDNTLWDHRRNAYLTIKDLFEKEEIGLKYNINFDEFHSVYHEINEKLWEDIRDGIIDKEYLRKHRFYDTFKRFTVDDLELSMFFEEHFLDKILNHNELVEGAEYILEYLKAKNYTLHIISNGFKEVTERKCILSGIDTYFQTITSADTVGVRKPRPEIFEYSLNLSDATKENSILIGDDWIADVVGAQNFGMDVIFFDVLNENPQQEGLKSIKHLLQIKEFFLNFN</sequence>
<dbReference type="InterPro" id="IPR023198">
    <property type="entry name" value="PGP-like_dom2"/>
</dbReference>
<proteinExistence type="predicted"/>
<name>A0A1M5E128_9FLAO</name>
<dbReference type="EMBL" id="FQUT01000006">
    <property type="protein sequence ID" value="SHF72939.1"/>
    <property type="molecule type" value="Genomic_DNA"/>
</dbReference>
<dbReference type="GO" id="GO:0008253">
    <property type="term" value="F:5'-nucleotidase activity"/>
    <property type="evidence" value="ECO:0007669"/>
    <property type="project" value="InterPro"/>
</dbReference>
<dbReference type="SFLD" id="SFLDG01129">
    <property type="entry name" value="C1.5:_HAD__Beta-PGM__Phosphata"/>
    <property type="match status" value="1"/>
</dbReference>
<evidence type="ECO:0000313" key="2">
    <source>
        <dbReference type="Proteomes" id="UP000184518"/>
    </source>
</evidence>
<dbReference type="Gene3D" id="1.10.150.240">
    <property type="entry name" value="Putative phosphatase, domain 2"/>
    <property type="match status" value="1"/>
</dbReference>
<dbReference type="InterPro" id="IPR036412">
    <property type="entry name" value="HAD-like_sf"/>
</dbReference>
<gene>
    <name evidence="1" type="ORF">SAMN05443633_10670</name>
</gene>
<dbReference type="PANTHER" id="PTHR47478:SF1">
    <property type="entry name" value="PYRIMIDINE 5'-NUCLEOTIDASE YJJG"/>
    <property type="match status" value="1"/>
</dbReference>
<dbReference type="InterPro" id="IPR041492">
    <property type="entry name" value="HAD_2"/>
</dbReference>
<protein>
    <submittedName>
        <fullName evidence="1">Putative hydrolase of the HAD superfamily</fullName>
    </submittedName>
</protein>
<dbReference type="STRING" id="1416778.SAMN05443633_10670"/>
<dbReference type="OrthoDB" id="9802350at2"/>